<accession>X1IW89</accession>
<organism evidence="1">
    <name type="scientific">marine sediment metagenome</name>
    <dbReference type="NCBI Taxonomy" id="412755"/>
    <lineage>
        <taxon>unclassified sequences</taxon>
        <taxon>metagenomes</taxon>
        <taxon>ecological metagenomes</taxon>
    </lineage>
</organism>
<name>X1IW89_9ZZZZ</name>
<proteinExistence type="predicted"/>
<protein>
    <submittedName>
        <fullName evidence="1">Uncharacterized protein</fullName>
    </submittedName>
</protein>
<dbReference type="EMBL" id="BARU01034042">
    <property type="protein sequence ID" value="GAH61818.1"/>
    <property type="molecule type" value="Genomic_DNA"/>
</dbReference>
<feature type="non-terminal residue" evidence="1">
    <location>
        <position position="1"/>
    </location>
</feature>
<sequence>LRECIKHSAYEKLLSGNHTYTARARTVLLVVEIIK</sequence>
<reference evidence="1" key="1">
    <citation type="journal article" date="2014" name="Front. Microbiol.">
        <title>High frequency of phylogenetically diverse reductive dehalogenase-homologous genes in deep subseafloor sedimentary metagenomes.</title>
        <authorList>
            <person name="Kawai M."/>
            <person name="Futagami T."/>
            <person name="Toyoda A."/>
            <person name="Takaki Y."/>
            <person name="Nishi S."/>
            <person name="Hori S."/>
            <person name="Arai W."/>
            <person name="Tsubouchi T."/>
            <person name="Morono Y."/>
            <person name="Uchiyama I."/>
            <person name="Ito T."/>
            <person name="Fujiyama A."/>
            <person name="Inagaki F."/>
            <person name="Takami H."/>
        </authorList>
    </citation>
    <scope>NUCLEOTIDE SEQUENCE</scope>
    <source>
        <strain evidence="1">Expedition CK06-06</strain>
    </source>
</reference>
<gene>
    <name evidence="1" type="ORF">S03H2_53480</name>
</gene>
<dbReference type="AlphaFoldDB" id="X1IW89"/>
<evidence type="ECO:0000313" key="1">
    <source>
        <dbReference type="EMBL" id="GAH61818.1"/>
    </source>
</evidence>
<comment type="caution">
    <text evidence="1">The sequence shown here is derived from an EMBL/GenBank/DDBJ whole genome shotgun (WGS) entry which is preliminary data.</text>
</comment>